<feature type="transmembrane region" description="Helical" evidence="1">
    <location>
        <begin position="43"/>
        <end position="60"/>
    </location>
</feature>
<dbReference type="EMBL" id="HBUE01243026">
    <property type="protein sequence ID" value="CAG6550340.1"/>
    <property type="molecule type" value="Transcribed_RNA"/>
</dbReference>
<proteinExistence type="predicted"/>
<evidence type="ECO:0000256" key="1">
    <source>
        <dbReference type="SAM" id="Phobius"/>
    </source>
</evidence>
<dbReference type="EMBL" id="HBUE01032715">
    <property type="protein sequence ID" value="CAG6457370.1"/>
    <property type="molecule type" value="Transcribed_RNA"/>
</dbReference>
<keyword evidence="1" id="KW-0472">Membrane</keyword>
<dbReference type="EMBL" id="HBUE01032713">
    <property type="protein sequence ID" value="CAG6457368.1"/>
    <property type="molecule type" value="Transcribed_RNA"/>
</dbReference>
<feature type="transmembrane region" description="Helical" evidence="1">
    <location>
        <begin position="66"/>
        <end position="89"/>
    </location>
</feature>
<keyword evidence="1" id="KW-1133">Transmembrane helix</keyword>
<organism evidence="2">
    <name type="scientific">Culex pipiens</name>
    <name type="common">House mosquito</name>
    <dbReference type="NCBI Taxonomy" id="7175"/>
    <lineage>
        <taxon>Eukaryota</taxon>
        <taxon>Metazoa</taxon>
        <taxon>Ecdysozoa</taxon>
        <taxon>Arthropoda</taxon>
        <taxon>Hexapoda</taxon>
        <taxon>Insecta</taxon>
        <taxon>Pterygota</taxon>
        <taxon>Neoptera</taxon>
        <taxon>Endopterygota</taxon>
        <taxon>Diptera</taxon>
        <taxon>Nematocera</taxon>
        <taxon>Culicoidea</taxon>
        <taxon>Culicidae</taxon>
        <taxon>Culicinae</taxon>
        <taxon>Culicini</taxon>
        <taxon>Culex</taxon>
        <taxon>Culex</taxon>
    </lineage>
</organism>
<name>A0A8D8PI65_CULPI</name>
<dbReference type="EMBL" id="HBUE01350115">
    <property type="protein sequence ID" value="CAG6602634.1"/>
    <property type="molecule type" value="Transcribed_RNA"/>
</dbReference>
<sequence>MMCGGWQDGGPPMGLTAADVGLFWCTPRLFLKYSFGNVGRWRFSGNFLPGIVSIGGGIGLCSSLCTIMWLLLAAFAAAAAAAVTTLCFVDSKLLPFIILLQFCLMMFE</sequence>
<evidence type="ECO:0000313" key="2">
    <source>
        <dbReference type="EMBL" id="CAG6602634.1"/>
    </source>
</evidence>
<keyword evidence="1" id="KW-0812">Transmembrane</keyword>
<dbReference type="AlphaFoldDB" id="A0A8D8PI65"/>
<reference evidence="2" key="1">
    <citation type="submission" date="2021-05" db="EMBL/GenBank/DDBJ databases">
        <authorList>
            <person name="Alioto T."/>
            <person name="Alioto T."/>
            <person name="Gomez Garrido J."/>
        </authorList>
    </citation>
    <scope>NUCLEOTIDE SEQUENCE</scope>
</reference>
<protein>
    <submittedName>
        <fullName evidence="2">(northern house mosquito) hypothetical protein</fullName>
    </submittedName>
</protein>
<accession>A0A8D8PI65</accession>